<sequence>MKRAITLDELAVIARASLGLVAEGVSARDDVVRATVDEEKIWFAARRSSDGAGTRKGRFLTFAHDAIVADGGADVWDVPGVTRREVRVEGAVGLSNAAKAIADGEGDGCERAKTKALFDREACFGSDDLKVLKKSDVDALGRAKGYVERELRCFEEGARAFALEGGDGAEFAYVALEGATYASKKFGSKSEIAKWAVVETRASVARVLRAMRAEKGIEFNALALTSRASEQTARAAERKLLGIDVRRQLTTTNATANENDPEVVAQFVRKGVQWGVTIILVGAAAGGVFALLGMPLAREPFLYAPIPGFKLD</sequence>
<evidence type="ECO:0000313" key="2">
    <source>
        <dbReference type="EMBL" id="ABO98045.1"/>
    </source>
</evidence>
<keyword evidence="3" id="KW-1185">Reference proteome</keyword>
<dbReference type="RefSeq" id="XP_001419752.1">
    <property type="nucleotide sequence ID" value="XM_001419715.1"/>
</dbReference>
<dbReference type="OrthoDB" id="10619039at2759"/>
<dbReference type="Proteomes" id="UP000001568">
    <property type="component" value="Chromosome 9"/>
</dbReference>
<organism evidence="2 3">
    <name type="scientific">Ostreococcus lucimarinus (strain CCE9901)</name>
    <dbReference type="NCBI Taxonomy" id="436017"/>
    <lineage>
        <taxon>Eukaryota</taxon>
        <taxon>Viridiplantae</taxon>
        <taxon>Chlorophyta</taxon>
        <taxon>Mamiellophyceae</taxon>
        <taxon>Mamiellales</taxon>
        <taxon>Bathycoccaceae</taxon>
        <taxon>Ostreococcus</taxon>
    </lineage>
</organism>
<keyword evidence="1" id="KW-0472">Membrane</keyword>
<protein>
    <submittedName>
        <fullName evidence="2">Uncharacterized protein</fullName>
    </submittedName>
</protein>
<dbReference type="KEGG" id="olu:OSTLU_33453"/>
<evidence type="ECO:0000256" key="1">
    <source>
        <dbReference type="SAM" id="Phobius"/>
    </source>
</evidence>
<keyword evidence="1" id="KW-1133">Transmembrane helix</keyword>
<dbReference type="AlphaFoldDB" id="A4S2H4"/>
<proteinExistence type="predicted"/>
<name>A4S2H4_OSTLU</name>
<keyword evidence="1" id="KW-0812">Transmembrane</keyword>
<dbReference type="EMBL" id="CP000589">
    <property type="protein sequence ID" value="ABO98045.1"/>
    <property type="molecule type" value="Genomic_DNA"/>
</dbReference>
<reference evidence="2 3" key="1">
    <citation type="journal article" date="2007" name="Proc. Natl. Acad. Sci. U.S.A.">
        <title>The tiny eukaryote Ostreococcus provides genomic insights into the paradox of plankton speciation.</title>
        <authorList>
            <person name="Palenik B."/>
            <person name="Grimwood J."/>
            <person name="Aerts A."/>
            <person name="Rouze P."/>
            <person name="Salamov A."/>
            <person name="Putnam N."/>
            <person name="Dupont C."/>
            <person name="Jorgensen R."/>
            <person name="Derelle E."/>
            <person name="Rombauts S."/>
            <person name="Zhou K."/>
            <person name="Otillar R."/>
            <person name="Merchant S.S."/>
            <person name="Podell S."/>
            <person name="Gaasterland T."/>
            <person name="Napoli C."/>
            <person name="Gendler K."/>
            <person name="Manuell A."/>
            <person name="Tai V."/>
            <person name="Vallon O."/>
            <person name="Piganeau G."/>
            <person name="Jancek S."/>
            <person name="Heijde M."/>
            <person name="Jabbari K."/>
            <person name="Bowler C."/>
            <person name="Lohr M."/>
            <person name="Robbens S."/>
            <person name="Werner G."/>
            <person name="Dubchak I."/>
            <person name="Pazour G.J."/>
            <person name="Ren Q."/>
            <person name="Paulsen I."/>
            <person name="Delwiche C."/>
            <person name="Schmutz J."/>
            <person name="Rokhsar D."/>
            <person name="Van de Peer Y."/>
            <person name="Moreau H."/>
            <person name="Grigoriev I.V."/>
        </authorList>
    </citation>
    <scope>NUCLEOTIDE SEQUENCE [LARGE SCALE GENOMIC DNA]</scope>
    <source>
        <strain evidence="2 3">CCE9901</strain>
    </source>
</reference>
<dbReference type="OMA" id="FAHDAIV"/>
<dbReference type="HOGENOM" id="CLU_892525_0_0_1"/>
<evidence type="ECO:0000313" key="3">
    <source>
        <dbReference type="Proteomes" id="UP000001568"/>
    </source>
</evidence>
<gene>
    <name evidence="2" type="ORF">OSTLU_33453</name>
</gene>
<dbReference type="Gramene" id="ABO98045">
    <property type="protein sequence ID" value="ABO98045"/>
    <property type="gene ID" value="OSTLU_33453"/>
</dbReference>
<accession>A4S2H4</accession>
<feature type="transmembrane region" description="Helical" evidence="1">
    <location>
        <begin position="271"/>
        <end position="292"/>
    </location>
</feature>
<dbReference type="GeneID" id="5003649"/>